<reference evidence="1" key="2">
    <citation type="submission" date="2021-04" db="EMBL/GenBank/DDBJ databases">
        <authorList>
            <person name="Gilroy R."/>
        </authorList>
    </citation>
    <scope>NUCLEOTIDE SEQUENCE</scope>
    <source>
        <strain evidence="1">CHK187-5294</strain>
    </source>
</reference>
<protein>
    <submittedName>
        <fullName evidence="1">Uncharacterized protein</fullName>
    </submittedName>
</protein>
<proteinExistence type="predicted"/>
<reference evidence="1" key="1">
    <citation type="journal article" date="2021" name="PeerJ">
        <title>Extensive microbial diversity within the chicken gut microbiome revealed by metagenomics and culture.</title>
        <authorList>
            <person name="Gilroy R."/>
            <person name="Ravi A."/>
            <person name="Getino M."/>
            <person name="Pursley I."/>
            <person name="Horton D.L."/>
            <person name="Alikhan N.F."/>
            <person name="Baker D."/>
            <person name="Gharbi K."/>
            <person name="Hall N."/>
            <person name="Watson M."/>
            <person name="Adriaenssens E.M."/>
            <person name="Foster-Nyarko E."/>
            <person name="Jarju S."/>
            <person name="Secka A."/>
            <person name="Antonio M."/>
            <person name="Oren A."/>
            <person name="Chaudhuri R.R."/>
            <person name="La Ragione R."/>
            <person name="Hildebrand F."/>
            <person name="Pallen M.J."/>
        </authorList>
    </citation>
    <scope>NUCLEOTIDE SEQUENCE</scope>
    <source>
        <strain evidence="1">CHK187-5294</strain>
    </source>
</reference>
<sequence length="375" mass="43234">MICHNEKCRRNVESPLELYDGSWACPYCKHEMMSSFSSFSVTAENEELYTLSERSYYRWLTNASRRAPGGKKWLDKAVELCREAAQKGNPLAVTRLGFYYDKDYVEENRSEAVRCRIAYAYYSAVCYSDADLKTEEGVRRRYDWKEIRVQAARQMLEMLAFAPEEVAALDKFNFEFNRSRVKAKLGVEIDRSRVEPMKASKEEQAFSALYSCFSKQRAPLFGICRMTGEELKKLFKITVGNRFDAYRMAERGVFMGLAECSARGGMKDGGGMFTAMKNRRRTDEVLSSVEDDGYYCLYFFNESGGHRFFGKYGLSVIKKALEENRFGLVKRLVDDGGRMDYTFLDDDVYLYKTKMRNAKDAVRKLVSAVCEGDGR</sequence>
<accession>A0A9D2A7I2</accession>
<dbReference type="InterPro" id="IPR011990">
    <property type="entry name" value="TPR-like_helical_dom_sf"/>
</dbReference>
<dbReference type="Proteomes" id="UP000824132">
    <property type="component" value="Unassembled WGS sequence"/>
</dbReference>
<evidence type="ECO:0000313" key="1">
    <source>
        <dbReference type="EMBL" id="HIZ02674.1"/>
    </source>
</evidence>
<gene>
    <name evidence="1" type="ORF">H9727_00140</name>
</gene>
<organism evidence="1 2">
    <name type="scientific">Candidatus Borkfalkia avistercoris</name>
    <dbReference type="NCBI Taxonomy" id="2838504"/>
    <lineage>
        <taxon>Bacteria</taxon>
        <taxon>Bacillati</taxon>
        <taxon>Bacillota</taxon>
        <taxon>Clostridia</taxon>
        <taxon>Christensenellales</taxon>
        <taxon>Christensenellaceae</taxon>
        <taxon>Candidatus Borkfalkia</taxon>
    </lineage>
</organism>
<name>A0A9D2A7I2_9FIRM</name>
<dbReference type="AlphaFoldDB" id="A0A9D2A7I2"/>
<comment type="caution">
    <text evidence="1">The sequence shown here is derived from an EMBL/GenBank/DDBJ whole genome shotgun (WGS) entry which is preliminary data.</text>
</comment>
<dbReference type="EMBL" id="DXCL01000001">
    <property type="protein sequence ID" value="HIZ02674.1"/>
    <property type="molecule type" value="Genomic_DNA"/>
</dbReference>
<evidence type="ECO:0000313" key="2">
    <source>
        <dbReference type="Proteomes" id="UP000824132"/>
    </source>
</evidence>
<dbReference type="Gene3D" id="1.25.40.10">
    <property type="entry name" value="Tetratricopeptide repeat domain"/>
    <property type="match status" value="1"/>
</dbReference>